<feature type="compositionally biased region" description="Polar residues" evidence="1">
    <location>
        <begin position="267"/>
        <end position="281"/>
    </location>
</feature>
<gene>
    <name evidence="3" type="ORF">P171DRAFT_489077</name>
</gene>
<feature type="compositionally biased region" description="Low complexity" evidence="1">
    <location>
        <begin position="210"/>
        <end position="232"/>
    </location>
</feature>
<evidence type="ECO:0008006" key="5">
    <source>
        <dbReference type="Google" id="ProtNLM"/>
    </source>
</evidence>
<dbReference type="OrthoDB" id="5325022at2759"/>
<feature type="transmembrane region" description="Helical" evidence="2">
    <location>
        <begin position="137"/>
        <end position="165"/>
    </location>
</feature>
<proteinExistence type="predicted"/>
<dbReference type="PANTHER" id="PTHR37451">
    <property type="entry name" value="MARVEL DOMAIN"/>
    <property type="match status" value="1"/>
</dbReference>
<dbReference type="Proteomes" id="UP000799764">
    <property type="component" value="Unassembled WGS sequence"/>
</dbReference>
<reference evidence="3" key="1">
    <citation type="journal article" date="2020" name="Stud. Mycol.">
        <title>101 Dothideomycetes genomes: a test case for predicting lifestyles and emergence of pathogens.</title>
        <authorList>
            <person name="Haridas S."/>
            <person name="Albert R."/>
            <person name="Binder M."/>
            <person name="Bloem J."/>
            <person name="Labutti K."/>
            <person name="Salamov A."/>
            <person name="Andreopoulos B."/>
            <person name="Baker S."/>
            <person name="Barry K."/>
            <person name="Bills G."/>
            <person name="Bluhm B."/>
            <person name="Cannon C."/>
            <person name="Castanera R."/>
            <person name="Culley D."/>
            <person name="Daum C."/>
            <person name="Ezra D."/>
            <person name="Gonzalez J."/>
            <person name="Henrissat B."/>
            <person name="Kuo A."/>
            <person name="Liang C."/>
            <person name="Lipzen A."/>
            <person name="Lutzoni F."/>
            <person name="Magnuson J."/>
            <person name="Mondo S."/>
            <person name="Nolan M."/>
            <person name="Ohm R."/>
            <person name="Pangilinan J."/>
            <person name="Park H.-J."/>
            <person name="Ramirez L."/>
            <person name="Alfaro M."/>
            <person name="Sun H."/>
            <person name="Tritt A."/>
            <person name="Yoshinaga Y."/>
            <person name="Zwiers L.-H."/>
            <person name="Turgeon B."/>
            <person name="Goodwin S."/>
            <person name="Spatafora J."/>
            <person name="Crous P."/>
            <person name="Grigoriev I."/>
        </authorList>
    </citation>
    <scope>NUCLEOTIDE SEQUENCE</scope>
    <source>
        <strain evidence="3">CBS 690.94</strain>
    </source>
</reference>
<evidence type="ECO:0000256" key="1">
    <source>
        <dbReference type="SAM" id="MobiDB-lite"/>
    </source>
</evidence>
<accession>A0A9P4U6P4</accession>
<protein>
    <recommendedName>
        <fullName evidence="5">MARVEL domain-containing protein</fullName>
    </recommendedName>
</protein>
<evidence type="ECO:0000313" key="3">
    <source>
        <dbReference type="EMBL" id="KAF2440359.1"/>
    </source>
</evidence>
<feature type="transmembrane region" description="Helical" evidence="2">
    <location>
        <begin position="74"/>
        <end position="96"/>
    </location>
</feature>
<keyword evidence="2" id="KW-0812">Transmembrane</keyword>
<dbReference type="PANTHER" id="PTHR37451:SF4">
    <property type="entry name" value="MARVEL DOMAIN-CONTAINING PROTEIN"/>
    <property type="match status" value="1"/>
</dbReference>
<feature type="transmembrane region" description="Helical" evidence="2">
    <location>
        <begin position="39"/>
        <end position="62"/>
    </location>
</feature>
<dbReference type="EMBL" id="MU001507">
    <property type="protein sequence ID" value="KAF2440359.1"/>
    <property type="molecule type" value="Genomic_DNA"/>
</dbReference>
<feature type="compositionally biased region" description="Polar residues" evidence="1">
    <location>
        <begin position="175"/>
        <end position="192"/>
    </location>
</feature>
<feature type="region of interest" description="Disordered" evidence="1">
    <location>
        <begin position="175"/>
        <end position="317"/>
    </location>
</feature>
<comment type="caution">
    <text evidence="3">The sequence shown here is derived from an EMBL/GenBank/DDBJ whole genome shotgun (WGS) entry which is preliminary data.</text>
</comment>
<feature type="transmembrane region" description="Helical" evidence="2">
    <location>
        <begin position="12"/>
        <end position="33"/>
    </location>
</feature>
<organism evidence="3 4">
    <name type="scientific">Karstenula rhodostoma CBS 690.94</name>
    <dbReference type="NCBI Taxonomy" id="1392251"/>
    <lineage>
        <taxon>Eukaryota</taxon>
        <taxon>Fungi</taxon>
        <taxon>Dikarya</taxon>
        <taxon>Ascomycota</taxon>
        <taxon>Pezizomycotina</taxon>
        <taxon>Dothideomycetes</taxon>
        <taxon>Pleosporomycetidae</taxon>
        <taxon>Pleosporales</taxon>
        <taxon>Massarineae</taxon>
        <taxon>Didymosphaeriaceae</taxon>
        <taxon>Karstenula</taxon>
    </lineage>
</organism>
<sequence length="317" mass="34666">MADGQHPSLVPRWTVAVHAVQILFAIVILGFDAYGIKYIAYNALIFSLVVCLCTMAVGAYLIASQTIFPKMYNVYIALAVHVWLLIFWVVDLGLVANLAAMWGRGDYCFTTSYGFGSTYCYLKRDLIKRDDYTTFGAYYGVLTAGAVFAAVQLVTWALTGILLILAWNKQRVAGTTTTHHSGPPQYQNNGQSVPMEKYDQPSTSAPTPGPQYGVPQPQYASPQPQYAQPAQPHFTGAPYAQDPVQRQDTVSPVSHAGGYAQGHNHNHNPSVSGVSSPQHTGQPAYPPTPQQQAYPQNAAEVHTDPYNPNVPELPNHR</sequence>
<evidence type="ECO:0000256" key="2">
    <source>
        <dbReference type="SAM" id="Phobius"/>
    </source>
</evidence>
<keyword evidence="4" id="KW-1185">Reference proteome</keyword>
<keyword evidence="2" id="KW-1133">Transmembrane helix</keyword>
<dbReference type="AlphaFoldDB" id="A0A9P4U6P4"/>
<name>A0A9P4U6P4_9PLEO</name>
<keyword evidence="2" id="KW-0472">Membrane</keyword>
<evidence type="ECO:0000313" key="4">
    <source>
        <dbReference type="Proteomes" id="UP000799764"/>
    </source>
</evidence>
<feature type="compositionally biased region" description="Low complexity" evidence="1">
    <location>
        <begin position="290"/>
        <end position="299"/>
    </location>
</feature>